<evidence type="ECO:0000313" key="4">
    <source>
        <dbReference type="EMBL" id="GIJ75452.1"/>
    </source>
</evidence>
<dbReference type="PANTHER" id="PTHR33744">
    <property type="entry name" value="CARBOHYDRATE DIACID REGULATOR"/>
    <property type="match status" value="1"/>
</dbReference>
<dbReference type="Gene3D" id="1.10.10.2840">
    <property type="entry name" value="PucR C-terminal helix-turn-helix domain"/>
    <property type="match status" value="1"/>
</dbReference>
<evidence type="ECO:0000313" key="5">
    <source>
        <dbReference type="Proteomes" id="UP000635606"/>
    </source>
</evidence>
<gene>
    <name evidence="4" type="ORF">Voc01_103690</name>
</gene>
<comment type="similarity">
    <text evidence="1">Belongs to the CdaR family.</text>
</comment>
<evidence type="ECO:0000259" key="3">
    <source>
        <dbReference type="Pfam" id="PF17853"/>
    </source>
</evidence>
<dbReference type="PANTHER" id="PTHR33744:SF1">
    <property type="entry name" value="DNA-BINDING TRANSCRIPTIONAL ACTIVATOR ADER"/>
    <property type="match status" value="1"/>
</dbReference>
<dbReference type="InterPro" id="IPR025736">
    <property type="entry name" value="PucR_C-HTH_dom"/>
</dbReference>
<name>A0A8J4A438_9ACTN</name>
<sequence length="387" mass="41329">MMARTNGTRSAGVADPGTADVIRRASTASGTDPSLLAGYLDILLRAARTGRGLTAADRSDRRQIGRRAAEDSVALGTLVDVYLRATRLAWTELLEAPKAGHRDVTAAVLRVANDAIVALATGYDDAQRAAIRSEEALRREFVDDLLHGGDPGRLAERAGRFGLALAARHIVAVIRDERPFTDTDERTRRLAEVLRNRLSPSGVLVSTKDGLLVCVAQSSDSAAVGDHLRNAVARDDPGTIGIGRPHAGAGGVARSYDEARTALELAGRLGVSAHDMLSADLLVYQVLGRDRAAMVDLVDTVLAPLEHTRGGARPLLDTLTAYFRAGNAMAAARTLHLSVRALTYRLARIHRLTGYDPTSPVQRYTLETAVIGARLLGWPEAEASESE</sequence>
<dbReference type="AlphaFoldDB" id="A0A8J4A438"/>
<dbReference type="EMBL" id="BOPH01000158">
    <property type="protein sequence ID" value="GIJ75452.1"/>
    <property type="molecule type" value="Genomic_DNA"/>
</dbReference>
<evidence type="ECO:0000256" key="1">
    <source>
        <dbReference type="ARBA" id="ARBA00006754"/>
    </source>
</evidence>
<proteinExistence type="inferred from homology"/>
<dbReference type="InterPro" id="IPR042070">
    <property type="entry name" value="PucR_C-HTH_sf"/>
</dbReference>
<feature type="domain" description="PucR C-terminal helix-turn-helix" evidence="2">
    <location>
        <begin position="315"/>
        <end position="370"/>
    </location>
</feature>
<dbReference type="InterPro" id="IPR051448">
    <property type="entry name" value="CdaR-like_regulators"/>
</dbReference>
<dbReference type="InterPro" id="IPR041522">
    <property type="entry name" value="CdaR_GGDEF"/>
</dbReference>
<reference evidence="4" key="1">
    <citation type="submission" date="2021-01" db="EMBL/GenBank/DDBJ databases">
        <title>Whole genome shotgun sequence of Virgisporangium ochraceum NBRC 16418.</title>
        <authorList>
            <person name="Komaki H."/>
            <person name="Tamura T."/>
        </authorList>
    </citation>
    <scope>NUCLEOTIDE SEQUENCE</scope>
    <source>
        <strain evidence="4">NBRC 16418</strain>
    </source>
</reference>
<dbReference type="Pfam" id="PF13556">
    <property type="entry name" value="HTH_30"/>
    <property type="match status" value="1"/>
</dbReference>
<feature type="domain" description="CdaR GGDEF-like" evidence="3">
    <location>
        <begin position="150"/>
        <end position="265"/>
    </location>
</feature>
<accession>A0A8J4A438</accession>
<dbReference type="Pfam" id="PF17853">
    <property type="entry name" value="GGDEF_2"/>
    <property type="match status" value="1"/>
</dbReference>
<protein>
    <recommendedName>
        <fullName evidence="6">Transcriptional regulator, CdaR</fullName>
    </recommendedName>
</protein>
<keyword evidence="5" id="KW-1185">Reference proteome</keyword>
<evidence type="ECO:0008006" key="6">
    <source>
        <dbReference type="Google" id="ProtNLM"/>
    </source>
</evidence>
<comment type="caution">
    <text evidence="4">The sequence shown here is derived from an EMBL/GenBank/DDBJ whole genome shotgun (WGS) entry which is preliminary data.</text>
</comment>
<evidence type="ECO:0000259" key="2">
    <source>
        <dbReference type="Pfam" id="PF13556"/>
    </source>
</evidence>
<dbReference type="Proteomes" id="UP000635606">
    <property type="component" value="Unassembled WGS sequence"/>
</dbReference>
<organism evidence="4 5">
    <name type="scientific">Virgisporangium ochraceum</name>
    <dbReference type="NCBI Taxonomy" id="65505"/>
    <lineage>
        <taxon>Bacteria</taxon>
        <taxon>Bacillati</taxon>
        <taxon>Actinomycetota</taxon>
        <taxon>Actinomycetes</taxon>
        <taxon>Micromonosporales</taxon>
        <taxon>Micromonosporaceae</taxon>
        <taxon>Virgisporangium</taxon>
    </lineage>
</organism>